<dbReference type="GO" id="GO:0016787">
    <property type="term" value="F:hydrolase activity"/>
    <property type="evidence" value="ECO:0007669"/>
    <property type="project" value="UniProtKB-KW"/>
</dbReference>
<protein>
    <submittedName>
        <fullName evidence="1">Alpha/beta hydrolase</fullName>
    </submittedName>
</protein>
<proteinExistence type="predicted"/>
<name>A0A849KA89_9BURK</name>
<dbReference type="EMBL" id="JABFCS010000001">
    <property type="protein sequence ID" value="NNU45228.1"/>
    <property type="molecule type" value="Genomic_DNA"/>
</dbReference>
<dbReference type="Proteomes" id="UP000552954">
    <property type="component" value="Unassembled WGS sequence"/>
</dbReference>
<dbReference type="InterPro" id="IPR029058">
    <property type="entry name" value="AB_hydrolase_fold"/>
</dbReference>
<evidence type="ECO:0000313" key="2">
    <source>
        <dbReference type="Proteomes" id="UP000552954"/>
    </source>
</evidence>
<dbReference type="InterPro" id="IPR006311">
    <property type="entry name" value="TAT_signal"/>
</dbReference>
<dbReference type="AlphaFoldDB" id="A0A849KA89"/>
<reference evidence="1 2" key="1">
    <citation type="submission" date="2020-05" db="EMBL/GenBank/DDBJ databases">
        <authorList>
            <person name="Khan S.A."/>
            <person name="Jeon C.O."/>
            <person name="Chun B.H."/>
        </authorList>
    </citation>
    <scope>NUCLEOTIDE SEQUENCE [LARGE SCALE GENOMIC DNA]</scope>
    <source>
        <strain evidence="1 2">B156</strain>
    </source>
</reference>
<gene>
    <name evidence="1" type="ORF">HK415_21880</name>
</gene>
<comment type="caution">
    <text evidence="1">The sequence shown here is derived from an EMBL/GenBank/DDBJ whole genome shotgun (WGS) entry which is preliminary data.</text>
</comment>
<keyword evidence="2" id="KW-1185">Reference proteome</keyword>
<organism evidence="1 2">
    <name type="scientific">Ramlibacter montanisoli</name>
    <dbReference type="NCBI Taxonomy" id="2732512"/>
    <lineage>
        <taxon>Bacteria</taxon>
        <taxon>Pseudomonadati</taxon>
        <taxon>Pseudomonadota</taxon>
        <taxon>Betaproteobacteria</taxon>
        <taxon>Burkholderiales</taxon>
        <taxon>Comamonadaceae</taxon>
        <taxon>Ramlibacter</taxon>
    </lineage>
</organism>
<sequence>MNNRRQVIAGLSAMALSGFVGAPRAQPVRASRLLLVHGRAQEGKDPVKLQQEWVAALHRGAAKSGSALAPRVEVAFPFYGDLLDAYARQMDIPLTSDVQARGEQNDEFLKFQYEMAESIRQGAGIPEEKVNSEFDGPVQERGPLNWKWVQAVLRAIDKNGRGMNQASLELFTRDVFLYVTRPAVRDAIDRLVAAQLTEEPTVVVGHSLGSVVTYSVLVNDRRALQVPLYVTVGSPLGVRAIRDRFRPIRYPRPAVASWYNAFDPRDVVALYPLDAANFPVTPAIENKNDVDNYTDNRHGIVAYLDDRAVAQRILSGLVA</sequence>
<dbReference type="PROSITE" id="PS51318">
    <property type="entry name" value="TAT"/>
    <property type="match status" value="1"/>
</dbReference>
<accession>A0A849KA89</accession>
<dbReference type="SUPFAM" id="SSF53474">
    <property type="entry name" value="alpha/beta-Hydrolases"/>
    <property type="match status" value="1"/>
</dbReference>
<dbReference type="RefSeq" id="WP_171562865.1">
    <property type="nucleotide sequence ID" value="NZ_JABFCS010000001.1"/>
</dbReference>
<reference evidence="1 2" key="2">
    <citation type="submission" date="2020-06" db="EMBL/GenBank/DDBJ databases">
        <title>Ramlibacter rhizophilus sp. nov., isolated from rhizosphere soil of national flower Mugunghwa from South Korea.</title>
        <authorList>
            <person name="Zheng-Fei Y."/>
            <person name="Huan T."/>
        </authorList>
    </citation>
    <scope>NUCLEOTIDE SEQUENCE [LARGE SCALE GENOMIC DNA]</scope>
    <source>
        <strain evidence="1 2">B156</strain>
    </source>
</reference>
<dbReference type="Gene3D" id="3.40.50.1820">
    <property type="entry name" value="alpha/beta hydrolase"/>
    <property type="match status" value="1"/>
</dbReference>
<keyword evidence="1" id="KW-0378">Hydrolase</keyword>
<evidence type="ECO:0000313" key="1">
    <source>
        <dbReference type="EMBL" id="NNU45228.1"/>
    </source>
</evidence>